<organism evidence="1">
    <name type="scientific">marine sediment metagenome</name>
    <dbReference type="NCBI Taxonomy" id="412755"/>
    <lineage>
        <taxon>unclassified sequences</taxon>
        <taxon>metagenomes</taxon>
        <taxon>ecological metagenomes</taxon>
    </lineage>
</organism>
<reference evidence="1" key="1">
    <citation type="journal article" date="2014" name="Front. Microbiol.">
        <title>High frequency of phylogenetically diverse reductive dehalogenase-homologous genes in deep subseafloor sedimentary metagenomes.</title>
        <authorList>
            <person name="Kawai M."/>
            <person name="Futagami T."/>
            <person name="Toyoda A."/>
            <person name="Takaki Y."/>
            <person name="Nishi S."/>
            <person name="Hori S."/>
            <person name="Arai W."/>
            <person name="Tsubouchi T."/>
            <person name="Morono Y."/>
            <person name="Uchiyama I."/>
            <person name="Ito T."/>
            <person name="Fujiyama A."/>
            <person name="Inagaki F."/>
            <person name="Takami H."/>
        </authorList>
    </citation>
    <scope>NUCLEOTIDE SEQUENCE</scope>
    <source>
        <strain evidence="1">Expedition CK06-06</strain>
    </source>
</reference>
<sequence>SNSLQHDPAQLLPQLLDQLEALGETAKQLKQALGSNGHQAAAVAAIKRILENQASK</sequence>
<name>X1Q0C6_9ZZZZ</name>
<protein>
    <submittedName>
        <fullName evidence="1">Uncharacterized protein</fullName>
    </submittedName>
</protein>
<gene>
    <name evidence="1" type="ORF">S12H4_01324</name>
</gene>
<evidence type="ECO:0000313" key="1">
    <source>
        <dbReference type="EMBL" id="GAI61663.1"/>
    </source>
</evidence>
<proteinExistence type="predicted"/>
<feature type="non-terminal residue" evidence="1">
    <location>
        <position position="1"/>
    </location>
</feature>
<dbReference type="AlphaFoldDB" id="X1Q0C6"/>
<accession>X1Q0C6</accession>
<dbReference type="EMBL" id="BARW01000254">
    <property type="protein sequence ID" value="GAI61663.1"/>
    <property type="molecule type" value="Genomic_DNA"/>
</dbReference>
<comment type="caution">
    <text evidence="1">The sequence shown here is derived from an EMBL/GenBank/DDBJ whole genome shotgun (WGS) entry which is preliminary data.</text>
</comment>